<dbReference type="InterPro" id="IPR044925">
    <property type="entry name" value="His-Me_finger_sf"/>
</dbReference>
<dbReference type="InterPro" id="IPR003615">
    <property type="entry name" value="HNH_nuc"/>
</dbReference>
<proteinExistence type="predicted"/>
<dbReference type="EMBL" id="LR796439">
    <property type="protein sequence ID" value="CAB4144192.1"/>
    <property type="molecule type" value="Genomic_DNA"/>
</dbReference>
<evidence type="ECO:0000259" key="1">
    <source>
        <dbReference type="Pfam" id="PF13392"/>
    </source>
</evidence>
<dbReference type="GO" id="GO:0004519">
    <property type="term" value="F:endonuclease activity"/>
    <property type="evidence" value="ECO:0007669"/>
    <property type="project" value="InterPro"/>
</dbReference>
<feature type="domain" description="HNH nuclease" evidence="1">
    <location>
        <begin position="46"/>
        <end position="88"/>
    </location>
</feature>
<dbReference type="Gene3D" id="3.90.75.10">
    <property type="entry name" value="Homing Intron 3 (I-ppo) Encoded Endonuclease, Chain A"/>
    <property type="match status" value="1"/>
</dbReference>
<name>A0A6J5T3I6_9CAUD</name>
<dbReference type="EMBL" id="LR796996">
    <property type="protein sequence ID" value="CAB4180661.1"/>
    <property type="molecule type" value="Genomic_DNA"/>
</dbReference>
<accession>A0A6J5T3I6</accession>
<protein>
    <submittedName>
        <fullName evidence="5">HNH nuclease</fullName>
    </submittedName>
</protein>
<evidence type="ECO:0000313" key="2">
    <source>
        <dbReference type="EMBL" id="CAB4144192.1"/>
    </source>
</evidence>
<reference evidence="5" key="1">
    <citation type="submission" date="2020-05" db="EMBL/GenBank/DDBJ databases">
        <authorList>
            <person name="Chiriac C."/>
            <person name="Salcher M."/>
            <person name="Ghai R."/>
            <person name="Kavagutti S V."/>
        </authorList>
    </citation>
    <scope>NUCLEOTIDE SEQUENCE</scope>
</reference>
<dbReference type="InterPro" id="IPR044930">
    <property type="entry name" value="Homing_endonuclease_His-Me"/>
</dbReference>
<evidence type="ECO:0000313" key="4">
    <source>
        <dbReference type="EMBL" id="CAB4190030.1"/>
    </source>
</evidence>
<dbReference type="EMBL" id="LR797505">
    <property type="protein sequence ID" value="CAB4221786.1"/>
    <property type="molecule type" value="Genomic_DNA"/>
</dbReference>
<sequence>MARLSVEERFVSRVVKSDGCWLWSGRKGTHGYGVFRIKWTDSGVLSHRHAYEVANGPIPDGLCVCHRCDVPLCVNPSHLFLGTSAENNADRVAKGRCAWGDRNAARKHPESICRGEKVGSAVLTNAIVYEIRKRFASGETKRELSQSMGIPYSTVRNVADGKTWKHLRAGDGDSALIE</sequence>
<evidence type="ECO:0000313" key="3">
    <source>
        <dbReference type="EMBL" id="CAB4180661.1"/>
    </source>
</evidence>
<evidence type="ECO:0000313" key="5">
    <source>
        <dbReference type="EMBL" id="CAB4221786.1"/>
    </source>
</evidence>
<gene>
    <name evidence="3" type="ORF">UFOVP1045_73</name>
    <name evidence="4" type="ORF">UFOVP1194_27</name>
    <name evidence="5" type="ORF">UFOVP1641_23</name>
    <name evidence="2" type="ORF">UFOVP466_26</name>
</gene>
<dbReference type="EMBL" id="LR797152">
    <property type="protein sequence ID" value="CAB4190030.1"/>
    <property type="molecule type" value="Genomic_DNA"/>
</dbReference>
<organism evidence="5">
    <name type="scientific">uncultured Caudovirales phage</name>
    <dbReference type="NCBI Taxonomy" id="2100421"/>
    <lineage>
        <taxon>Viruses</taxon>
        <taxon>Duplodnaviria</taxon>
        <taxon>Heunggongvirae</taxon>
        <taxon>Uroviricota</taxon>
        <taxon>Caudoviricetes</taxon>
        <taxon>Peduoviridae</taxon>
        <taxon>Maltschvirus</taxon>
        <taxon>Maltschvirus maltsch</taxon>
    </lineage>
</organism>
<dbReference type="SUPFAM" id="SSF54060">
    <property type="entry name" value="His-Me finger endonucleases"/>
    <property type="match status" value="1"/>
</dbReference>
<dbReference type="Pfam" id="PF13392">
    <property type="entry name" value="HNH_3"/>
    <property type="match status" value="1"/>
</dbReference>